<dbReference type="PROSITE" id="PS50294">
    <property type="entry name" value="WD_REPEATS_REGION"/>
    <property type="match status" value="2"/>
</dbReference>
<dbReference type="EMBL" id="CAJOBP010000743">
    <property type="protein sequence ID" value="CAF4215652.1"/>
    <property type="molecule type" value="Genomic_DNA"/>
</dbReference>
<feature type="region of interest" description="Disordered" evidence="2">
    <location>
        <begin position="881"/>
        <end position="934"/>
    </location>
</feature>
<dbReference type="SUPFAM" id="SSF50978">
    <property type="entry name" value="WD40 repeat-like"/>
    <property type="match status" value="1"/>
</dbReference>
<dbReference type="SMART" id="SM00320">
    <property type="entry name" value="WD40"/>
    <property type="match status" value="3"/>
</dbReference>
<evidence type="ECO:0000313" key="3">
    <source>
        <dbReference type="EMBL" id="CAF4215652.1"/>
    </source>
</evidence>
<dbReference type="InterPro" id="IPR015943">
    <property type="entry name" value="WD40/YVTN_repeat-like_dom_sf"/>
</dbReference>
<protein>
    <recommendedName>
        <fullName evidence="5">WD repeat-containing protein on Y chromosome</fullName>
    </recommendedName>
</protein>
<evidence type="ECO:0008006" key="5">
    <source>
        <dbReference type="Google" id="ProtNLM"/>
    </source>
</evidence>
<proteinExistence type="predicted"/>
<dbReference type="InterPro" id="IPR036322">
    <property type="entry name" value="WD40_repeat_dom_sf"/>
</dbReference>
<name>A0A820CHT1_9BILA</name>
<gene>
    <name evidence="3" type="ORF">UJA718_LOCUS7417</name>
</gene>
<keyword evidence="1" id="KW-0853">WD repeat</keyword>
<sequence>MAVTKDNELDESSEVITEETTPVASRAQSNYSTQRTKLLIAPTKYGENRAQYLWRLLRCSIRRTIETVSRADDTDIERSHGLHFVRNMNHEIQVECVSFNIKQKEIISIDNRRIARIYHSDGRAFKKLKLGIQLDQLLYCVNEDEFIGWSLEKREIHVFGPDLDILSTSTCDYNINGLSYNELTSDVFTCGRGVTVWQFRYNRKHLLPKFECREGFSDNIEFTILAAEQAGGNIQRLFVTSGYDVLTFNVADEGKVCSMKQDLHVRPIVAMLFHEQRDVLITAARDGSIKVWDHRWFILFAYVGHQDRVLFLSKHPFGPYLISSSQDRTIRVWSLEYGDVVDVIPVPEPVSHMNVTRNYEKFLVKSIKCLQLWCVKHYCDFLTFAGSPILKTICTTHPDYPTRTVLLCKDSTARIVTSVNGDVLTSLVCDLNFKATSCAYAIGENVLFVCNGTTLIKADTTVNPCKIMEKFNVTDYTIDCLSIYEYVTQSDMDETPMFKSLVTKPSSELVHIALKGFSRTLLIAGLSNGCIAVLNWNTGEIDFSMEQEIPEVKESEETDSAQLTRMSSADLIRLKRARKAEKIEMNVIPENVGVSEFHARSMEHMKLKTLELEKLEKRDLEIALIAEGKIQRTKKYKVSSKVRKEAFNEYMKLYLKEPKKGLLDDDMYKITDQDLFGPPPSKLDTFITQRDDEGFFPSIKEANQDPLSQLYQERQKKLSELQEHYSNQAPRLNDDIRIIKQQQEKYELKKLLNNNLEKITLPDDRPHYGPGAVVPNSVLAKLLWPNRQPKKPVRDEWIPPVLSAEQLKALEKETPVRLPGKAKEVPSSEPVDEEAEWKELMEATMKKKLDADDDEMIERLEKQKKKNQSDFMKHLTDLAQQAAEPISSAEPEPFGDELNPESAGAAPGSSQPNSRLARQVPLRRPPVVKTATPSKPARIPVKVIPIATSESTQTMETRVKTPRQFSGPFTRFIDKLKELNWFEEQYPLVKVDGFLDNCDEGVFPTDVLQRIDFISAVENRIVVLHEIENLYRAIPINDIGRDTVVDRILFQLSKFTPPNYGPNDIEFITTYLRLLAHMNKMTMDVVAELIFWYLDGGEQIRPFVKNLFNRCGLDDPFGHFYSEMDSWKLWELNPIESRSTGIKSLATEWLRQWLRAFRTHIEEMQFRLKNGDIHVQISNATSRALTGDTSLATRSSVNGKNVTITVDGLPRVTTSNISYMEVINYFVEITQDQIEERNQPREKPDNNTILVLPKINKQSALVRLGESHTDFHRPIKRYPLLLPHEHRFEPGDLSMGRCINYPVRKLFLDPFRRQIFSEDVDYEDCAPYLLTLKLAPKYFLPVLSQVTKI</sequence>
<comment type="caution">
    <text evidence="3">The sequence shown here is derived from an EMBL/GenBank/DDBJ whole genome shotgun (WGS) entry which is preliminary data.</text>
</comment>
<dbReference type="Pfam" id="PF00400">
    <property type="entry name" value="WD40"/>
    <property type="match status" value="2"/>
</dbReference>
<feature type="region of interest" description="Disordered" evidence="2">
    <location>
        <begin position="1"/>
        <end position="29"/>
    </location>
</feature>
<feature type="compositionally biased region" description="Acidic residues" evidence="2">
    <location>
        <begin position="8"/>
        <end position="17"/>
    </location>
</feature>
<reference evidence="3" key="1">
    <citation type="submission" date="2021-02" db="EMBL/GenBank/DDBJ databases">
        <authorList>
            <person name="Nowell W R."/>
        </authorList>
    </citation>
    <scope>NUCLEOTIDE SEQUENCE</scope>
</reference>
<dbReference type="Proteomes" id="UP000663873">
    <property type="component" value="Unassembled WGS sequence"/>
</dbReference>
<evidence type="ECO:0000313" key="4">
    <source>
        <dbReference type="Proteomes" id="UP000663873"/>
    </source>
</evidence>
<feature type="repeat" description="WD" evidence="1">
    <location>
        <begin position="261"/>
        <end position="293"/>
    </location>
</feature>
<evidence type="ECO:0000256" key="2">
    <source>
        <dbReference type="SAM" id="MobiDB-lite"/>
    </source>
</evidence>
<dbReference type="Gene3D" id="2.130.10.10">
    <property type="entry name" value="YVTN repeat-like/Quinoprotein amine dehydrogenase"/>
    <property type="match status" value="1"/>
</dbReference>
<organism evidence="3 4">
    <name type="scientific">Rotaria socialis</name>
    <dbReference type="NCBI Taxonomy" id="392032"/>
    <lineage>
        <taxon>Eukaryota</taxon>
        <taxon>Metazoa</taxon>
        <taxon>Spiralia</taxon>
        <taxon>Gnathifera</taxon>
        <taxon>Rotifera</taxon>
        <taxon>Eurotatoria</taxon>
        <taxon>Bdelloidea</taxon>
        <taxon>Philodinida</taxon>
        <taxon>Philodinidae</taxon>
        <taxon>Rotaria</taxon>
    </lineage>
</organism>
<feature type="repeat" description="WD" evidence="1">
    <location>
        <begin position="302"/>
        <end position="343"/>
    </location>
</feature>
<feature type="compositionally biased region" description="Polar residues" evidence="2">
    <location>
        <begin position="18"/>
        <end position="29"/>
    </location>
</feature>
<dbReference type="InterPro" id="IPR001680">
    <property type="entry name" value="WD40_rpt"/>
</dbReference>
<dbReference type="PANTHER" id="PTHR45532">
    <property type="entry name" value="WD REPEAT-CONTAINING PROTEIN 97"/>
    <property type="match status" value="1"/>
</dbReference>
<dbReference type="PROSITE" id="PS50082">
    <property type="entry name" value="WD_REPEATS_2"/>
    <property type="match status" value="2"/>
</dbReference>
<accession>A0A820CHT1</accession>
<keyword evidence="4" id="KW-1185">Reference proteome</keyword>
<dbReference type="PANTHER" id="PTHR45532:SF1">
    <property type="entry name" value="WD REPEAT-CONTAINING PROTEIN 97"/>
    <property type="match status" value="1"/>
</dbReference>
<evidence type="ECO:0000256" key="1">
    <source>
        <dbReference type="PROSITE-ProRule" id="PRU00221"/>
    </source>
</evidence>